<comment type="caution">
    <text evidence="2">The sequence shown here is derived from an EMBL/GenBank/DDBJ whole genome shotgun (WGS) entry which is preliminary data.</text>
</comment>
<keyword evidence="3" id="KW-1185">Reference proteome</keyword>
<evidence type="ECO:0000256" key="1">
    <source>
        <dbReference type="SAM" id="MobiDB-lite"/>
    </source>
</evidence>
<sequence length="79" mass="8820">MRHSSKMLSHFLRAVSFRMFIQCPAGCVGQLRPKQERERRGGSSGLPRGKGAHVRGNQPLPMKCKIATVFVKTAKNKEV</sequence>
<reference evidence="2 3" key="1">
    <citation type="submission" date="2021-03" db="EMBL/GenBank/DDBJ databases">
        <title>Genomic Encyclopedia of Type Strains, Phase IV (KMG-IV): sequencing the most valuable type-strain genomes for metagenomic binning, comparative biology and taxonomic classification.</title>
        <authorList>
            <person name="Goeker M."/>
        </authorList>
    </citation>
    <scope>NUCLEOTIDE SEQUENCE [LARGE SCALE GENOMIC DNA]</scope>
    <source>
        <strain evidence="2 3">DSM 26675</strain>
    </source>
</reference>
<evidence type="ECO:0000313" key="2">
    <source>
        <dbReference type="EMBL" id="MBP2240444.1"/>
    </source>
</evidence>
<organism evidence="2 3">
    <name type="scientific">Cytobacillus eiseniae</name>
    <dbReference type="NCBI Taxonomy" id="762947"/>
    <lineage>
        <taxon>Bacteria</taxon>
        <taxon>Bacillati</taxon>
        <taxon>Bacillota</taxon>
        <taxon>Bacilli</taxon>
        <taxon>Bacillales</taxon>
        <taxon>Bacillaceae</taxon>
        <taxon>Cytobacillus</taxon>
    </lineage>
</organism>
<proteinExistence type="predicted"/>
<dbReference type="Proteomes" id="UP001519293">
    <property type="component" value="Unassembled WGS sequence"/>
</dbReference>
<accession>A0ABS4RC13</accession>
<evidence type="ECO:0000313" key="3">
    <source>
        <dbReference type="Proteomes" id="UP001519293"/>
    </source>
</evidence>
<protein>
    <recommendedName>
        <fullName evidence="4">Secreted protein</fullName>
    </recommendedName>
</protein>
<gene>
    <name evidence="2" type="ORF">J2Z40_000999</name>
</gene>
<name>A0ABS4RC13_9BACI</name>
<dbReference type="EMBL" id="JAGIKZ010000003">
    <property type="protein sequence ID" value="MBP2240444.1"/>
    <property type="molecule type" value="Genomic_DNA"/>
</dbReference>
<feature type="region of interest" description="Disordered" evidence="1">
    <location>
        <begin position="32"/>
        <end position="58"/>
    </location>
</feature>
<evidence type="ECO:0008006" key="4">
    <source>
        <dbReference type="Google" id="ProtNLM"/>
    </source>
</evidence>